<organism evidence="2 3">
    <name type="scientific">Rhizobium rosettiformans W3</name>
    <dbReference type="NCBI Taxonomy" id="538378"/>
    <lineage>
        <taxon>Bacteria</taxon>
        <taxon>Pseudomonadati</taxon>
        <taxon>Pseudomonadota</taxon>
        <taxon>Alphaproteobacteria</taxon>
        <taxon>Hyphomicrobiales</taxon>
        <taxon>Rhizobiaceae</taxon>
        <taxon>Rhizobium/Agrobacterium group</taxon>
        <taxon>Rhizobium</taxon>
    </lineage>
</organism>
<dbReference type="EMBL" id="STGU01000006">
    <property type="protein sequence ID" value="THV35529.1"/>
    <property type="molecule type" value="Genomic_DNA"/>
</dbReference>
<dbReference type="InterPro" id="IPR010982">
    <property type="entry name" value="Lambda_DNA-bd_dom_sf"/>
</dbReference>
<evidence type="ECO:0000259" key="1">
    <source>
        <dbReference type="PROSITE" id="PS50943"/>
    </source>
</evidence>
<gene>
    <name evidence="2" type="ORF">FAA86_13455</name>
</gene>
<dbReference type="SMART" id="SM00530">
    <property type="entry name" value="HTH_XRE"/>
    <property type="match status" value="1"/>
</dbReference>
<dbReference type="SUPFAM" id="SSF47413">
    <property type="entry name" value="lambda repressor-like DNA-binding domains"/>
    <property type="match status" value="1"/>
</dbReference>
<evidence type="ECO:0000313" key="3">
    <source>
        <dbReference type="Proteomes" id="UP000307378"/>
    </source>
</evidence>
<dbReference type="RefSeq" id="WP_136541325.1">
    <property type="nucleotide sequence ID" value="NZ_STGU01000006.1"/>
</dbReference>
<sequence length="93" mass="10126">MTKLADLKKTLMQSEEFRAEYEKADAEFQIVEALVRARTEGNISQAELAKRMGTTQSAIARLEGGGVSPSLTTLRRYAAAAGLKLEINLVPAE</sequence>
<dbReference type="Pfam" id="PF01381">
    <property type="entry name" value="HTH_3"/>
    <property type="match status" value="1"/>
</dbReference>
<dbReference type="CDD" id="cd00093">
    <property type="entry name" value="HTH_XRE"/>
    <property type="match status" value="1"/>
</dbReference>
<dbReference type="GO" id="GO:0003677">
    <property type="term" value="F:DNA binding"/>
    <property type="evidence" value="ECO:0007669"/>
    <property type="project" value="InterPro"/>
</dbReference>
<comment type="caution">
    <text evidence="2">The sequence shown here is derived from an EMBL/GenBank/DDBJ whole genome shotgun (WGS) entry which is preliminary data.</text>
</comment>
<dbReference type="AlphaFoldDB" id="A0A4S8Q4G4"/>
<name>A0A4S8Q4G4_9HYPH</name>
<reference evidence="2 3" key="1">
    <citation type="submission" date="2019-04" db="EMBL/GenBank/DDBJ databases">
        <title>genome sequence of strain W3.</title>
        <authorList>
            <person name="Gao J."/>
            <person name="Sun J."/>
        </authorList>
    </citation>
    <scope>NUCLEOTIDE SEQUENCE [LARGE SCALE GENOMIC DNA]</scope>
    <source>
        <strain evidence="2 3">W3</strain>
    </source>
</reference>
<accession>A0A4S8Q4G4</accession>
<dbReference type="Gene3D" id="1.10.260.40">
    <property type="entry name" value="lambda repressor-like DNA-binding domains"/>
    <property type="match status" value="1"/>
</dbReference>
<dbReference type="Proteomes" id="UP000307378">
    <property type="component" value="Unassembled WGS sequence"/>
</dbReference>
<proteinExistence type="predicted"/>
<dbReference type="InterPro" id="IPR001387">
    <property type="entry name" value="Cro/C1-type_HTH"/>
</dbReference>
<feature type="domain" description="HTH cro/C1-type" evidence="1">
    <location>
        <begin position="34"/>
        <end position="88"/>
    </location>
</feature>
<protein>
    <submittedName>
        <fullName evidence="2">Helix-turn-helix domain-containing protein</fullName>
    </submittedName>
</protein>
<evidence type="ECO:0000313" key="2">
    <source>
        <dbReference type="EMBL" id="THV35529.1"/>
    </source>
</evidence>
<dbReference type="PROSITE" id="PS50943">
    <property type="entry name" value="HTH_CROC1"/>
    <property type="match status" value="1"/>
</dbReference>